<accession>H8Z262</accession>
<dbReference type="Proteomes" id="UP000002964">
    <property type="component" value="Unassembled WGS sequence"/>
</dbReference>
<evidence type="ECO:0008006" key="4">
    <source>
        <dbReference type="Google" id="ProtNLM"/>
    </source>
</evidence>
<dbReference type="HOGENOM" id="CLU_1293860_0_0_6"/>
<proteinExistence type="predicted"/>
<feature type="region of interest" description="Disordered" evidence="1">
    <location>
        <begin position="189"/>
        <end position="213"/>
    </location>
</feature>
<dbReference type="STRING" id="631362.Thi970DRAFT_02902"/>
<dbReference type="eggNOG" id="COG5464">
    <property type="taxonomic scope" value="Bacteria"/>
</dbReference>
<dbReference type="AlphaFoldDB" id="H8Z262"/>
<reference evidence="2 3" key="2">
    <citation type="submission" date="2011-11" db="EMBL/GenBank/DDBJ databases">
        <authorList>
            <consortium name="US DOE Joint Genome Institute"/>
            <person name="Lucas S."/>
            <person name="Han J."/>
            <person name="Lapidus A."/>
            <person name="Cheng J.-F."/>
            <person name="Goodwin L."/>
            <person name="Pitluck S."/>
            <person name="Peters L."/>
            <person name="Ovchinnikova G."/>
            <person name="Zhang X."/>
            <person name="Detter J.C."/>
            <person name="Han C."/>
            <person name="Tapia R."/>
            <person name="Land M."/>
            <person name="Hauser L."/>
            <person name="Kyrpides N."/>
            <person name="Ivanova N."/>
            <person name="Pagani I."/>
            <person name="Vogl K."/>
            <person name="Liu Z."/>
            <person name="Overmann J."/>
            <person name="Frigaard N.-U."/>
            <person name="Bryant D."/>
            <person name="Woyke T."/>
        </authorList>
    </citation>
    <scope>NUCLEOTIDE SEQUENCE [LARGE SCALE GENOMIC DNA]</scope>
    <source>
        <strain evidence="2 3">970</strain>
    </source>
</reference>
<evidence type="ECO:0000256" key="1">
    <source>
        <dbReference type="SAM" id="MobiDB-lite"/>
    </source>
</evidence>
<feature type="compositionally biased region" description="Basic and acidic residues" evidence="1">
    <location>
        <begin position="198"/>
        <end position="213"/>
    </location>
</feature>
<gene>
    <name evidence="2" type="ORF">Thi970DRAFT_02902</name>
</gene>
<sequence length="213" mass="24749">MPADRHSAETASPKRDDDSPWKEALDRFFPEFLALLFPTVHAEIDWSKGVQFLDKEFQQLVREAKTTKRYADKLVGVTLRDGTAVWVLIHVEVQGEAETAFAERMYTYHYKIRDRYQVPVASLAVLADTDQRFRPQQFSTALWDCRVDVRQTLYAYEEQQHMPSVTKFSPDSVGAYYERITAADSRRWPMHCSGGSKRRPDGRLVSDKREVIR</sequence>
<reference evidence="3" key="1">
    <citation type="submission" date="2011-06" db="EMBL/GenBank/DDBJ databases">
        <authorList>
            <consortium name="US DOE Joint Genome Institute (JGI-PGF)"/>
            <person name="Lucas S."/>
            <person name="Han J."/>
            <person name="Lapidus A."/>
            <person name="Cheng J.-F."/>
            <person name="Goodwin L."/>
            <person name="Pitluck S."/>
            <person name="Peters L."/>
            <person name="Land M.L."/>
            <person name="Hauser L."/>
            <person name="Vogl K."/>
            <person name="Liu Z."/>
            <person name="Overmann J."/>
            <person name="Frigaard N.-U."/>
            <person name="Bryant D.A."/>
            <person name="Woyke T.J."/>
        </authorList>
    </citation>
    <scope>NUCLEOTIDE SEQUENCE [LARGE SCALE GENOMIC DNA]</scope>
    <source>
        <strain evidence="3">970</strain>
    </source>
</reference>
<dbReference type="EMBL" id="JH603169">
    <property type="protein sequence ID" value="EIC22624.1"/>
    <property type="molecule type" value="Genomic_DNA"/>
</dbReference>
<name>H8Z262_9GAMM</name>
<keyword evidence="3" id="KW-1185">Reference proteome</keyword>
<protein>
    <recommendedName>
        <fullName evidence="4">Transposase (putative) YhgA-like domain-containing protein</fullName>
    </recommendedName>
</protein>
<dbReference type="RefSeq" id="WP_009149574.1">
    <property type="nucleotide sequence ID" value="NZ_CP121471.1"/>
</dbReference>
<organism evidence="2 3">
    <name type="scientific">Thiorhodovibrio frisius</name>
    <dbReference type="NCBI Taxonomy" id="631362"/>
    <lineage>
        <taxon>Bacteria</taxon>
        <taxon>Pseudomonadati</taxon>
        <taxon>Pseudomonadota</taxon>
        <taxon>Gammaproteobacteria</taxon>
        <taxon>Chromatiales</taxon>
        <taxon>Chromatiaceae</taxon>
        <taxon>Thiorhodovibrio</taxon>
    </lineage>
</organism>
<evidence type="ECO:0000313" key="2">
    <source>
        <dbReference type="EMBL" id="EIC22624.1"/>
    </source>
</evidence>
<evidence type="ECO:0000313" key="3">
    <source>
        <dbReference type="Proteomes" id="UP000002964"/>
    </source>
</evidence>